<evidence type="ECO:0000259" key="5">
    <source>
        <dbReference type="Pfam" id="PF00905"/>
    </source>
</evidence>
<keyword evidence="3 4" id="KW-0472">Membrane</keyword>
<dbReference type="Gene3D" id="3.10.450.100">
    <property type="entry name" value="NTF2-like, domain 1"/>
    <property type="match status" value="1"/>
</dbReference>
<dbReference type="PANTHER" id="PTHR30627:SF25">
    <property type="entry name" value="PENICILLIN-BINDING PROTEIN 3"/>
    <property type="match status" value="1"/>
</dbReference>
<evidence type="ECO:0000313" key="8">
    <source>
        <dbReference type="EMBL" id="MBC5677677.1"/>
    </source>
</evidence>
<evidence type="ECO:0000313" key="9">
    <source>
        <dbReference type="Proteomes" id="UP000635828"/>
    </source>
</evidence>
<evidence type="ECO:0000256" key="4">
    <source>
        <dbReference type="SAM" id="Phobius"/>
    </source>
</evidence>
<keyword evidence="9" id="KW-1185">Reference proteome</keyword>
<dbReference type="EMBL" id="JACOOS010000008">
    <property type="protein sequence ID" value="MBC5677677.1"/>
    <property type="molecule type" value="Genomic_DNA"/>
</dbReference>
<organism evidence="8 9">
    <name type="scientific">Anaerostipes hominis</name>
    <name type="common">ex Liu et al. 2021</name>
    <dbReference type="NCBI Taxonomy" id="2763018"/>
    <lineage>
        <taxon>Bacteria</taxon>
        <taxon>Bacillati</taxon>
        <taxon>Bacillota</taxon>
        <taxon>Clostridia</taxon>
        <taxon>Lachnospirales</taxon>
        <taxon>Lachnospiraceae</taxon>
        <taxon>Anaerostipes</taxon>
    </lineage>
</organism>
<dbReference type="InterPro" id="IPR001460">
    <property type="entry name" value="PCN-bd_Tpept"/>
</dbReference>
<protein>
    <submittedName>
        <fullName evidence="8">Penicillin-binding transpeptidase domain-containing protein</fullName>
    </submittedName>
</protein>
<comment type="caution">
    <text evidence="8">The sequence shown here is derived from an EMBL/GenBank/DDBJ whole genome shotgun (WGS) entry which is preliminary data.</text>
</comment>
<dbReference type="SUPFAM" id="SSF56601">
    <property type="entry name" value="beta-lactamase/transpeptidase-like"/>
    <property type="match status" value="1"/>
</dbReference>
<evidence type="ECO:0000256" key="2">
    <source>
        <dbReference type="ARBA" id="ARBA00007171"/>
    </source>
</evidence>
<feature type="domain" description="Penicillin-binding protein dimerisation" evidence="6">
    <location>
        <begin position="162"/>
        <end position="328"/>
    </location>
</feature>
<reference evidence="8 9" key="1">
    <citation type="submission" date="2020-08" db="EMBL/GenBank/DDBJ databases">
        <title>Genome public.</title>
        <authorList>
            <person name="Liu C."/>
            <person name="Sun Q."/>
        </authorList>
    </citation>
    <scope>NUCLEOTIDE SEQUENCE [LARGE SCALE GENOMIC DNA]</scope>
    <source>
        <strain evidence="8 9">NSJ-7</strain>
    </source>
</reference>
<proteinExistence type="inferred from homology"/>
<dbReference type="InterPro" id="IPR032710">
    <property type="entry name" value="NTF2-like_dom_sf"/>
</dbReference>
<dbReference type="Proteomes" id="UP000635828">
    <property type="component" value="Unassembled WGS sequence"/>
</dbReference>
<name>A0ABR7FR61_9FIRM</name>
<keyword evidence="4" id="KW-1133">Transmembrane helix</keyword>
<dbReference type="InterPro" id="IPR050515">
    <property type="entry name" value="Beta-lactam/transpept"/>
</dbReference>
<dbReference type="InterPro" id="IPR036138">
    <property type="entry name" value="PBP_dimer_sf"/>
</dbReference>
<dbReference type="Pfam" id="PF05223">
    <property type="entry name" value="MecA_N"/>
    <property type="match status" value="1"/>
</dbReference>
<evidence type="ECO:0000259" key="7">
    <source>
        <dbReference type="Pfam" id="PF05223"/>
    </source>
</evidence>
<feature type="domain" description="Penicillin-binding protein transpeptidase" evidence="5">
    <location>
        <begin position="363"/>
        <end position="664"/>
    </location>
</feature>
<dbReference type="SUPFAM" id="SSF56519">
    <property type="entry name" value="Penicillin binding protein dimerisation domain"/>
    <property type="match status" value="1"/>
</dbReference>
<dbReference type="InterPro" id="IPR007887">
    <property type="entry name" value="MecA_N"/>
</dbReference>
<dbReference type="Pfam" id="PF03717">
    <property type="entry name" value="PBP_dimer"/>
    <property type="match status" value="1"/>
</dbReference>
<comment type="similarity">
    <text evidence="2">Belongs to the transpeptidase family.</text>
</comment>
<comment type="subcellular location">
    <subcellularLocation>
        <location evidence="1">Membrane</location>
    </subcellularLocation>
</comment>
<keyword evidence="4" id="KW-0812">Transmembrane</keyword>
<dbReference type="Gene3D" id="3.30.1390.30">
    <property type="entry name" value="Penicillin-binding protein 2a, domain 3"/>
    <property type="match status" value="1"/>
</dbReference>
<gene>
    <name evidence="8" type="ORF">H8S22_08675</name>
</gene>
<evidence type="ECO:0000259" key="6">
    <source>
        <dbReference type="Pfam" id="PF03717"/>
    </source>
</evidence>
<dbReference type="PANTHER" id="PTHR30627">
    <property type="entry name" value="PEPTIDOGLYCAN D,D-TRANSPEPTIDASE"/>
    <property type="match status" value="1"/>
</dbReference>
<dbReference type="SUPFAM" id="SSF54427">
    <property type="entry name" value="NTF2-like"/>
    <property type="match status" value="1"/>
</dbReference>
<dbReference type="InterPro" id="IPR012338">
    <property type="entry name" value="Beta-lactam/transpept-like"/>
</dbReference>
<dbReference type="Gene3D" id="3.90.1310.10">
    <property type="entry name" value="Penicillin-binding protein 2a (Domain 2)"/>
    <property type="match status" value="1"/>
</dbReference>
<sequence length="685" mass="76380">MMLIPEDQEQEVFMKKTGIFILGAAAALGIAAYALWNYFGTGRPGDVLSEYVSCIEKKDYGTMYGLLDKGSQKEISKKEFIQRNQKIYQGIGAKNMKVTVDKDSEGDKVSYRMSMDTIAGRISFDHQAHFEKEGRDYRLKWDDSLIFPDMEFTDKVRVTKLKGNRGAIYDRNGKMLAGKGKAASVGLVPGKIKDRKASISGLAKLLGMKEEDIDKKLHASWVAEDSFVPVKKMTSAGEAKIEKKLLKIPGVLVSSEDSRVYPYGKKASHLTGYVQEISAEELEKKKDQGYEQGQLVGKSGLEVLYEERLHETDGYKISILNEDGREKKVLAVKREKNGEDIYTTIDARLQEKIYDQYKDDKSCSVMMNPKTGEVLALVSTPAYDSNDFVLGIPADQWEELNKDKAKPLYNRFRQKWAPGSSFKPVVAGMGMNTGKLKPNEDFGYSGLSWQKDNSWGSYKVTTLHTYENAVLENALIYSDNIYFAKAALKIGAKDYAAQAKHLGFGQELPFDIKMAVSQFSNNQKSIDSEVQLADSGYGQGQVLVNPVHLASIYSAFVNKGSMVRPYLLYKKKPEPEYWMKDAFSEKTAEIIKKDLIQVIEHPDGTGHGARTPGVKLAGKTGTAEIKASKSDTSGTELGWFGVFTAGKREKEPWLLITMAEDVKERGGSGYVVRKTLPVIKAKENE</sequence>
<accession>A0ABR7FR61</accession>
<dbReference type="InterPro" id="IPR005311">
    <property type="entry name" value="PBP_dimer"/>
</dbReference>
<dbReference type="Gene3D" id="3.40.710.10">
    <property type="entry name" value="DD-peptidase/beta-lactamase superfamily"/>
    <property type="match status" value="1"/>
</dbReference>
<evidence type="ECO:0000256" key="3">
    <source>
        <dbReference type="ARBA" id="ARBA00023136"/>
    </source>
</evidence>
<evidence type="ECO:0000256" key="1">
    <source>
        <dbReference type="ARBA" id="ARBA00004370"/>
    </source>
</evidence>
<feature type="transmembrane region" description="Helical" evidence="4">
    <location>
        <begin position="20"/>
        <end position="39"/>
    </location>
</feature>
<dbReference type="Pfam" id="PF00905">
    <property type="entry name" value="Transpeptidase"/>
    <property type="match status" value="1"/>
</dbReference>
<feature type="domain" description="NTF2-like N-terminal transpeptidase" evidence="7">
    <location>
        <begin position="44"/>
        <end position="152"/>
    </location>
</feature>